<gene>
    <name evidence="1" type="ORF">Bhyg_05811</name>
</gene>
<evidence type="ECO:0000313" key="1">
    <source>
        <dbReference type="EMBL" id="KAJ6640878.1"/>
    </source>
</evidence>
<protein>
    <submittedName>
        <fullName evidence="1">Uncharacterized protein</fullName>
    </submittedName>
</protein>
<organism evidence="1 2">
    <name type="scientific">Pseudolycoriella hygida</name>
    <dbReference type="NCBI Taxonomy" id="35572"/>
    <lineage>
        <taxon>Eukaryota</taxon>
        <taxon>Metazoa</taxon>
        <taxon>Ecdysozoa</taxon>
        <taxon>Arthropoda</taxon>
        <taxon>Hexapoda</taxon>
        <taxon>Insecta</taxon>
        <taxon>Pterygota</taxon>
        <taxon>Neoptera</taxon>
        <taxon>Endopterygota</taxon>
        <taxon>Diptera</taxon>
        <taxon>Nematocera</taxon>
        <taxon>Sciaroidea</taxon>
        <taxon>Sciaridae</taxon>
        <taxon>Pseudolycoriella</taxon>
    </lineage>
</organism>
<dbReference type="EMBL" id="WJQU01000002">
    <property type="protein sequence ID" value="KAJ6640878.1"/>
    <property type="molecule type" value="Genomic_DNA"/>
</dbReference>
<name>A0A9Q0MZE3_9DIPT</name>
<accession>A0A9Q0MZE3</accession>
<reference evidence="1" key="1">
    <citation type="submission" date="2022-07" db="EMBL/GenBank/DDBJ databases">
        <authorList>
            <person name="Trinca V."/>
            <person name="Uliana J.V.C."/>
            <person name="Torres T.T."/>
            <person name="Ward R.J."/>
            <person name="Monesi N."/>
        </authorList>
    </citation>
    <scope>NUCLEOTIDE SEQUENCE</scope>
    <source>
        <strain evidence="1">HSMRA1968</strain>
        <tissue evidence="1">Whole embryos</tissue>
    </source>
</reference>
<sequence>MRAKIVEKSDEWIGQTVDYANNISYKATKIGNWTLCDISHKPGEVINKIIYGTKNGIKSTAIRTGVITEEPRTEELFASEFESETFTVLKGLEKSLRPVLSNSVILPVTTPKLMKEFNGLRNRASGQPNKLIINGYSGIGSEKVDEQGMNRLLGVITGAFGQNNHFGIFSHLECICGFGLFTYSHVSGWTS</sequence>
<keyword evidence="2" id="KW-1185">Reference proteome</keyword>
<dbReference type="AlphaFoldDB" id="A0A9Q0MZE3"/>
<comment type="caution">
    <text evidence="1">The sequence shown here is derived from an EMBL/GenBank/DDBJ whole genome shotgun (WGS) entry which is preliminary data.</text>
</comment>
<evidence type="ECO:0000313" key="2">
    <source>
        <dbReference type="Proteomes" id="UP001151699"/>
    </source>
</evidence>
<dbReference type="Proteomes" id="UP001151699">
    <property type="component" value="Chromosome B"/>
</dbReference>
<proteinExistence type="predicted"/>